<name>A0A427B2E1_ENSVE</name>
<proteinExistence type="predicted"/>
<protein>
    <submittedName>
        <fullName evidence="1">Uncharacterized protein</fullName>
    </submittedName>
</protein>
<comment type="caution">
    <text evidence="1">The sequence shown here is derived from an EMBL/GenBank/DDBJ whole genome shotgun (WGS) entry which is preliminary data.</text>
</comment>
<dbReference type="Proteomes" id="UP000287651">
    <property type="component" value="Unassembled WGS sequence"/>
</dbReference>
<accession>A0A427B2E1</accession>
<dbReference type="EMBL" id="AMZH03000654">
    <property type="protein sequence ID" value="RRT82638.1"/>
    <property type="molecule type" value="Genomic_DNA"/>
</dbReference>
<organism evidence="1 2">
    <name type="scientific">Ensete ventricosum</name>
    <name type="common">Abyssinian banana</name>
    <name type="synonym">Musa ensete</name>
    <dbReference type="NCBI Taxonomy" id="4639"/>
    <lineage>
        <taxon>Eukaryota</taxon>
        <taxon>Viridiplantae</taxon>
        <taxon>Streptophyta</taxon>
        <taxon>Embryophyta</taxon>
        <taxon>Tracheophyta</taxon>
        <taxon>Spermatophyta</taxon>
        <taxon>Magnoliopsida</taxon>
        <taxon>Liliopsida</taxon>
        <taxon>Zingiberales</taxon>
        <taxon>Musaceae</taxon>
        <taxon>Ensete</taxon>
    </lineage>
</organism>
<reference evidence="1 2" key="1">
    <citation type="journal article" date="2014" name="Agronomy (Basel)">
        <title>A Draft Genome Sequence for Ensete ventricosum, the Drought-Tolerant Tree Against Hunger.</title>
        <authorList>
            <person name="Harrison J."/>
            <person name="Moore K.A."/>
            <person name="Paszkiewicz K."/>
            <person name="Jones T."/>
            <person name="Grant M."/>
            <person name="Ambacheew D."/>
            <person name="Muzemil S."/>
            <person name="Studholme D.J."/>
        </authorList>
    </citation>
    <scope>NUCLEOTIDE SEQUENCE [LARGE SCALE GENOMIC DNA]</scope>
</reference>
<evidence type="ECO:0000313" key="1">
    <source>
        <dbReference type="EMBL" id="RRT82638.1"/>
    </source>
</evidence>
<gene>
    <name evidence="1" type="ORF">B296_00007669</name>
</gene>
<evidence type="ECO:0000313" key="2">
    <source>
        <dbReference type="Proteomes" id="UP000287651"/>
    </source>
</evidence>
<dbReference type="AlphaFoldDB" id="A0A427B2E1"/>
<sequence length="91" mass="9893">MEISALSPVGFGVFHGGGPGLDLGLRFLWRGLLFPVFHGGGPGLDLGLRFLWRVLLVPSVRPSGGYHVILRWVSRFASKTPSHPAVVPIHR</sequence>